<comment type="caution">
    <text evidence="2">The sequence shown here is derived from an EMBL/GenBank/DDBJ whole genome shotgun (WGS) entry which is preliminary data.</text>
</comment>
<dbReference type="PATRIC" id="fig|28037.209.peg.1312"/>
<gene>
    <name evidence="2" type="primary">dltD_2</name>
    <name evidence="2" type="ORF">TZ87_01344</name>
</gene>
<dbReference type="NCBIfam" id="TIGR04092">
    <property type="entry name" value="LTA_DltD"/>
    <property type="match status" value="1"/>
</dbReference>
<keyword evidence="1" id="KW-0812">Transmembrane</keyword>
<dbReference type="OrthoDB" id="1700484at2"/>
<keyword evidence="1" id="KW-0472">Membrane</keyword>
<protein>
    <submittedName>
        <fullName evidence="2">D-alanyl-lipoteichoic acid biosynthesis protein</fullName>
    </submittedName>
</protein>
<dbReference type="InterPro" id="IPR006998">
    <property type="entry name" value="DltD"/>
</dbReference>
<dbReference type="EMBL" id="JYGM01000008">
    <property type="protein sequence ID" value="KJQ62815.1"/>
    <property type="molecule type" value="Genomic_DNA"/>
</dbReference>
<dbReference type="AlphaFoldDB" id="A0A0F2CYJ9"/>
<sequence length="390" mass="45545">MIKLKAFLLSIVLVIVTLIFINHTKIKKIDEYYKVKDNSIRYSTSYEKYKSRDILTSNITPNTLVLMGSSELVATINEDYHPNKIFNYNDFNIMQIGTSYSQNIIQATTLGSIEGSMSKRKVAIVESVQWFEKDGTHQDAFLNKASQEHIFHTLSNEKISKETKKKLINRIIEITKGNKLQNDLYKKYKSYFIEGEGTIVDQKLLELDNAIYSFKLKNKFYQKQGKSDYPILGDKTPNYDWQKMTNQFVEEVKKKTDNNDYAVDNNYYNTYLKDRYASLKDSNKDLSYLESPEYSDMELFLTVAKELGIEVEVIIFPVNGKWNDYTGVSREMREKTYKKIEDVAKSHGATVLNYGNREYDDYFLFDVMHVGVKGWMEVEKELYKFANQAN</sequence>
<evidence type="ECO:0000256" key="1">
    <source>
        <dbReference type="SAM" id="Phobius"/>
    </source>
</evidence>
<accession>A0A0F2CYJ9</accession>
<dbReference type="InterPro" id="IPR023896">
    <property type="entry name" value="LTA_DltD"/>
</dbReference>
<reference evidence="2 3" key="1">
    <citation type="submission" date="2015-02" db="EMBL/GenBank/DDBJ databases">
        <title>Evolution of amylase-binding proteins of oral streptococcal species.</title>
        <authorList>
            <person name="Haase E.M."/>
        </authorList>
    </citation>
    <scope>NUCLEOTIDE SEQUENCE [LARGE SCALE GENOMIC DNA]</scope>
    <source>
        <strain evidence="2 3">COL85/1862</strain>
    </source>
</reference>
<dbReference type="SUPFAM" id="SSF52266">
    <property type="entry name" value="SGNH hydrolase"/>
    <property type="match status" value="1"/>
</dbReference>
<dbReference type="Proteomes" id="UP000033657">
    <property type="component" value="Unassembled WGS sequence"/>
</dbReference>
<keyword evidence="1" id="KW-1133">Transmembrane helix</keyword>
<organism evidence="2 3">
    <name type="scientific">Streptococcus oralis subsp. oralis</name>
    <dbReference type="NCBI Taxonomy" id="1891914"/>
    <lineage>
        <taxon>Bacteria</taxon>
        <taxon>Bacillati</taxon>
        <taxon>Bacillota</taxon>
        <taxon>Bacilli</taxon>
        <taxon>Lactobacillales</taxon>
        <taxon>Streptococcaceae</taxon>
        <taxon>Streptococcus</taxon>
    </lineage>
</organism>
<evidence type="ECO:0000313" key="3">
    <source>
        <dbReference type="Proteomes" id="UP000033657"/>
    </source>
</evidence>
<dbReference type="Pfam" id="PF04914">
    <property type="entry name" value="DltD"/>
    <property type="match status" value="1"/>
</dbReference>
<dbReference type="PANTHER" id="PTHR40039:SF1">
    <property type="entry name" value="PROTEIN DLTD"/>
    <property type="match status" value="1"/>
</dbReference>
<dbReference type="PANTHER" id="PTHR40039">
    <property type="entry name" value="PROTEIN DLTD"/>
    <property type="match status" value="1"/>
</dbReference>
<dbReference type="RefSeq" id="WP_045592768.1">
    <property type="nucleotide sequence ID" value="NZ_JYGM01000008.1"/>
</dbReference>
<feature type="transmembrane region" description="Helical" evidence="1">
    <location>
        <begin position="6"/>
        <end position="24"/>
    </location>
</feature>
<proteinExistence type="predicted"/>
<name>A0A0F2CYJ9_STROR</name>
<evidence type="ECO:0000313" key="2">
    <source>
        <dbReference type="EMBL" id="KJQ62815.1"/>
    </source>
</evidence>